<accession>A0A1G7HCC0</accession>
<evidence type="ECO:0000313" key="2">
    <source>
        <dbReference type="EMBL" id="SDE98055.1"/>
    </source>
</evidence>
<proteinExistence type="predicted"/>
<dbReference type="AlphaFoldDB" id="A0A1G7HCC0"/>
<evidence type="ECO:0000313" key="3">
    <source>
        <dbReference type="Proteomes" id="UP000324020"/>
    </source>
</evidence>
<dbReference type="Pfam" id="PF09821">
    <property type="entry name" value="AAA_assoc_C"/>
    <property type="match status" value="1"/>
</dbReference>
<gene>
    <name evidence="2" type="ORF">SAMN04488067_101314</name>
</gene>
<dbReference type="InterPro" id="IPR018632">
    <property type="entry name" value="AAA-associated_dom_C"/>
</dbReference>
<keyword evidence="3" id="KW-1185">Reference proteome</keyword>
<name>A0A1G7HCC0_9EURY</name>
<dbReference type="Gene3D" id="1.10.10.10">
    <property type="entry name" value="Winged helix-like DNA-binding domain superfamily/Winged helix DNA-binding domain"/>
    <property type="match status" value="1"/>
</dbReference>
<reference evidence="2 3" key="1">
    <citation type="submission" date="2016-10" db="EMBL/GenBank/DDBJ databases">
        <authorList>
            <person name="Varghese N."/>
            <person name="Submissions S."/>
        </authorList>
    </citation>
    <scope>NUCLEOTIDE SEQUENCE [LARGE SCALE GENOMIC DNA]</scope>
    <source>
        <strain evidence="2 3">CGMCC 1.3527</strain>
    </source>
</reference>
<sequence length="272" mass="30967">MKFFQLEDRTVLKERFVELPAVSEILDELNGGQMSTERIGRLIAFHTDSKAIDSGTFKTYGRVYANWIDYLRLGFAGNETLYSEKPPDTERNQRRGPKDESSGYPKVRPELVFEALPMIDAGIESSTELAEHFDFSDSYASKLLSTCYSLGIAEKDAGDVVLTEFGEKVLRASDEERKQLIRDALWNVNLVQEYCELAPNEEFRNQELMAEVNDEYDKGWSESTVSTKAKRLYQWFIYSGLFVEVKKGILIPHASSDGSQNGDGQESMNRYV</sequence>
<organism evidence="2 3">
    <name type="scientific">Halorubrum xinjiangense</name>
    <dbReference type="NCBI Taxonomy" id="261291"/>
    <lineage>
        <taxon>Archaea</taxon>
        <taxon>Methanobacteriati</taxon>
        <taxon>Methanobacteriota</taxon>
        <taxon>Stenosarchaea group</taxon>
        <taxon>Halobacteria</taxon>
        <taxon>Halobacteriales</taxon>
        <taxon>Haloferacaceae</taxon>
        <taxon>Halorubrum</taxon>
    </lineage>
</organism>
<protein>
    <submittedName>
        <fullName evidence="2">Uncharacterized protein</fullName>
    </submittedName>
</protein>
<feature type="region of interest" description="Disordered" evidence="1">
    <location>
        <begin position="82"/>
        <end position="105"/>
    </location>
</feature>
<dbReference type="Proteomes" id="UP000324020">
    <property type="component" value="Unassembled WGS sequence"/>
</dbReference>
<dbReference type="InterPro" id="IPR036388">
    <property type="entry name" value="WH-like_DNA-bd_sf"/>
</dbReference>
<evidence type="ECO:0000256" key="1">
    <source>
        <dbReference type="SAM" id="MobiDB-lite"/>
    </source>
</evidence>
<feature type="compositionally biased region" description="Basic and acidic residues" evidence="1">
    <location>
        <begin position="85"/>
        <end position="105"/>
    </location>
</feature>
<dbReference type="EMBL" id="FNBO01000001">
    <property type="protein sequence ID" value="SDE98055.1"/>
    <property type="molecule type" value="Genomic_DNA"/>
</dbReference>